<reference evidence="4 5" key="1">
    <citation type="submission" date="2016-11" db="EMBL/GenBank/DDBJ databases">
        <authorList>
            <person name="Jaros S."/>
            <person name="Januszkiewicz K."/>
            <person name="Wedrychowicz H."/>
        </authorList>
    </citation>
    <scope>NUCLEOTIDE SEQUENCE [LARGE SCALE GENOMIC DNA]</scope>
    <source>
        <strain evidence="4 5">DSM 24787</strain>
    </source>
</reference>
<evidence type="ECO:0000256" key="1">
    <source>
        <dbReference type="ARBA" id="ARBA00022801"/>
    </source>
</evidence>
<dbReference type="PANTHER" id="PTHR43283">
    <property type="entry name" value="BETA-LACTAMASE-RELATED"/>
    <property type="match status" value="1"/>
</dbReference>
<dbReference type="Proteomes" id="UP000185003">
    <property type="component" value="Unassembled WGS sequence"/>
</dbReference>
<evidence type="ECO:0000256" key="2">
    <source>
        <dbReference type="SAM" id="SignalP"/>
    </source>
</evidence>
<dbReference type="GO" id="GO:0016787">
    <property type="term" value="F:hydrolase activity"/>
    <property type="evidence" value="ECO:0007669"/>
    <property type="project" value="UniProtKB-KW"/>
</dbReference>
<dbReference type="AlphaFoldDB" id="A0A1N6ET58"/>
<dbReference type="OrthoDB" id="9805821at2"/>
<dbReference type="InterPro" id="IPR001466">
    <property type="entry name" value="Beta-lactam-related"/>
</dbReference>
<keyword evidence="1" id="KW-0378">Hydrolase</keyword>
<dbReference type="SUPFAM" id="SSF56601">
    <property type="entry name" value="beta-lactamase/transpeptidase-like"/>
    <property type="match status" value="1"/>
</dbReference>
<evidence type="ECO:0000313" key="5">
    <source>
        <dbReference type="Proteomes" id="UP000185003"/>
    </source>
</evidence>
<protein>
    <submittedName>
        <fullName evidence="4">CubicO group peptidase, beta-lactamase class C family</fullName>
    </submittedName>
</protein>
<organism evidence="4 5">
    <name type="scientific">Chitinophaga niabensis</name>
    <dbReference type="NCBI Taxonomy" id="536979"/>
    <lineage>
        <taxon>Bacteria</taxon>
        <taxon>Pseudomonadati</taxon>
        <taxon>Bacteroidota</taxon>
        <taxon>Chitinophagia</taxon>
        <taxon>Chitinophagales</taxon>
        <taxon>Chitinophagaceae</taxon>
        <taxon>Chitinophaga</taxon>
    </lineage>
</organism>
<accession>A0A1N6ET58</accession>
<evidence type="ECO:0000313" key="4">
    <source>
        <dbReference type="EMBL" id="SIN86134.1"/>
    </source>
</evidence>
<feature type="domain" description="Beta-lactamase-related" evidence="3">
    <location>
        <begin position="186"/>
        <end position="538"/>
    </location>
</feature>
<evidence type="ECO:0000259" key="3">
    <source>
        <dbReference type="Pfam" id="PF00144"/>
    </source>
</evidence>
<feature type="chain" id="PRO_5012975196" evidence="2">
    <location>
        <begin position="18"/>
        <end position="562"/>
    </location>
</feature>
<feature type="signal peptide" evidence="2">
    <location>
        <begin position="1"/>
        <end position="17"/>
    </location>
</feature>
<dbReference type="InterPro" id="IPR050789">
    <property type="entry name" value="Diverse_Enzym_Activities"/>
</dbReference>
<keyword evidence="2" id="KW-0732">Signal</keyword>
<sequence>MNKIVFLLLFCSLNAFSQTVLLNNNSKTIPLKDLQHHSIAVISDNSHPLFDSIVAKYAPVTFFHTTGDWNDLNDRLKLYDLLILRLSPQTTFDKALLDFTRERKAIIVLQGDKLAQLNDINTPVLWAPQESDLFSAAQLLFGGIASDNKLPWQFSAKYKKGTGSPVAKIRLGYAGKPLQIDSIATIMEQAIQGKATPGGVVLVVKNGNIVFEQAYGHQTYYGTRAVRTDDLYDLASVTKIAATTPAVMKLYDEGRLSLQDYVSKYVARARTIDDKKDIRIREALLHEAGYTPYIKHFEKLQPSDLSTDSSAQYPVKVADRYYLRAHYFEEVMWPNTLASPVLTRGKFVYSDVSMYMMREVVEKITHRRMNEYLLDSLYLPLGLQTTGFLPRNRFDSTRIVPATENDSWFRTMQVRGYAHDPGAAMAGNVSGHAGLFSDANDLAILYQMFLNKGVYGGERFYKASTIALFTSRQSAVSPRGLGFDRPDPAKQYPSRFASAQSYGHTGYTGTFVWVDPATDMICIILTNRVYPEVIDNVNTLLRMNIRGRILDQVYLAIQKKND</sequence>
<name>A0A1N6ET58_9BACT</name>
<proteinExistence type="predicted"/>
<dbReference type="InterPro" id="IPR012338">
    <property type="entry name" value="Beta-lactam/transpept-like"/>
</dbReference>
<dbReference type="Gene3D" id="3.40.710.10">
    <property type="entry name" value="DD-peptidase/beta-lactamase superfamily"/>
    <property type="match status" value="1"/>
</dbReference>
<dbReference type="Pfam" id="PF00144">
    <property type="entry name" value="Beta-lactamase"/>
    <property type="match status" value="1"/>
</dbReference>
<dbReference type="STRING" id="536979.SAMN04488055_1809"/>
<gene>
    <name evidence="4" type="ORF">SAMN04488055_1809</name>
</gene>
<dbReference type="PANTHER" id="PTHR43283:SF11">
    <property type="entry name" value="BETA-LACTAMASE-RELATED DOMAIN-CONTAINING PROTEIN"/>
    <property type="match status" value="1"/>
</dbReference>
<keyword evidence="5" id="KW-1185">Reference proteome</keyword>
<dbReference type="EMBL" id="FSRA01000001">
    <property type="protein sequence ID" value="SIN86134.1"/>
    <property type="molecule type" value="Genomic_DNA"/>
</dbReference>
<dbReference type="RefSeq" id="WP_074238923.1">
    <property type="nucleotide sequence ID" value="NZ_FSRA01000001.1"/>
</dbReference>